<dbReference type="PROSITE" id="PS51257">
    <property type="entry name" value="PROKAR_LIPOPROTEIN"/>
    <property type="match status" value="1"/>
</dbReference>
<gene>
    <name evidence="1" type="ORF">E5347_15555</name>
</gene>
<protein>
    <submittedName>
        <fullName evidence="1">Uncharacterized protein</fullName>
    </submittedName>
</protein>
<comment type="caution">
    <text evidence="1">The sequence shown here is derived from an EMBL/GenBank/DDBJ whole genome shotgun (WGS) entry which is preliminary data.</text>
</comment>
<evidence type="ECO:0000313" key="2">
    <source>
        <dbReference type="Proteomes" id="UP000306888"/>
    </source>
</evidence>
<dbReference type="RefSeq" id="WP_136008143.1">
    <property type="nucleotide sequence ID" value="NZ_SRYR01000015.1"/>
</dbReference>
<keyword evidence="2" id="KW-1185">Reference proteome</keyword>
<accession>A0A4S2DE54</accession>
<dbReference type="OrthoDB" id="2884543at2"/>
<proteinExistence type="predicted"/>
<dbReference type="AlphaFoldDB" id="A0A4S2DE54"/>
<reference evidence="1 2" key="1">
    <citation type="submission" date="2019-04" db="EMBL/GenBank/DDBJ databases">
        <title>Microbes associate with the intestines of laboratory mice.</title>
        <authorList>
            <person name="Navarre W."/>
            <person name="Wong E."/>
            <person name="Huang K."/>
            <person name="Tropini C."/>
            <person name="Ng K."/>
            <person name="Yu B."/>
        </authorList>
    </citation>
    <scope>NUCLEOTIDE SEQUENCE [LARGE SCALE GENOMIC DNA]</scope>
    <source>
        <strain evidence="1 2">NM50_B9-20</strain>
    </source>
</reference>
<name>A0A4S2DE54_9CLOT</name>
<dbReference type="EMBL" id="SRYR01000015">
    <property type="protein sequence ID" value="TGY40227.1"/>
    <property type="molecule type" value="Genomic_DNA"/>
</dbReference>
<organism evidence="1 2">
    <name type="scientific">Clostridium sartagoforme</name>
    <dbReference type="NCBI Taxonomy" id="84031"/>
    <lineage>
        <taxon>Bacteria</taxon>
        <taxon>Bacillati</taxon>
        <taxon>Bacillota</taxon>
        <taxon>Clostridia</taxon>
        <taxon>Eubacteriales</taxon>
        <taxon>Clostridiaceae</taxon>
        <taxon>Clostridium</taxon>
    </lineage>
</organism>
<evidence type="ECO:0000313" key="1">
    <source>
        <dbReference type="EMBL" id="TGY40227.1"/>
    </source>
</evidence>
<sequence>MRKYLFIFTLIINSLFLISCNEDNVLKPDSPTNTSILIKNYIDADNYEEFKGLLSEDLDNSISKEEFNKFKDIVTAGSNHNLYDIITFENGEMLLIKLTSTPVNDEYKVEEVIQVPAELKTFFNSN</sequence>
<dbReference type="Proteomes" id="UP000306888">
    <property type="component" value="Unassembled WGS sequence"/>
</dbReference>